<dbReference type="Proteomes" id="UP000619244">
    <property type="component" value="Unassembled WGS sequence"/>
</dbReference>
<dbReference type="PANTHER" id="PTHR33164:SF99">
    <property type="entry name" value="MARR FAMILY REGULATORY PROTEIN"/>
    <property type="match status" value="1"/>
</dbReference>
<organism evidence="2 3">
    <name type="scientific">Streptomyces minutiscleroticus</name>
    <dbReference type="NCBI Taxonomy" id="68238"/>
    <lineage>
        <taxon>Bacteria</taxon>
        <taxon>Bacillati</taxon>
        <taxon>Actinomycetota</taxon>
        <taxon>Actinomycetes</taxon>
        <taxon>Kitasatosporales</taxon>
        <taxon>Streptomycetaceae</taxon>
        <taxon>Streptomyces</taxon>
    </lineage>
</organism>
<feature type="domain" description="HTH marR-type" evidence="1">
    <location>
        <begin position="17"/>
        <end position="153"/>
    </location>
</feature>
<keyword evidence="3" id="KW-1185">Reference proteome</keyword>
<dbReference type="SMART" id="SM00347">
    <property type="entry name" value="HTH_MARR"/>
    <property type="match status" value="1"/>
</dbReference>
<dbReference type="PANTHER" id="PTHR33164">
    <property type="entry name" value="TRANSCRIPTIONAL REGULATOR, MARR FAMILY"/>
    <property type="match status" value="1"/>
</dbReference>
<name>A0A918NCY8_9ACTN</name>
<dbReference type="InterPro" id="IPR036388">
    <property type="entry name" value="WH-like_DNA-bd_sf"/>
</dbReference>
<dbReference type="GO" id="GO:0006950">
    <property type="term" value="P:response to stress"/>
    <property type="evidence" value="ECO:0007669"/>
    <property type="project" value="TreeGrafter"/>
</dbReference>
<dbReference type="EMBL" id="BMVU01000003">
    <property type="protein sequence ID" value="GGX59034.1"/>
    <property type="molecule type" value="Genomic_DNA"/>
</dbReference>
<accession>A0A918NCY8</accession>
<dbReference type="InterPro" id="IPR000835">
    <property type="entry name" value="HTH_MarR-typ"/>
</dbReference>
<protein>
    <recommendedName>
        <fullName evidence="1">HTH marR-type domain-containing protein</fullName>
    </recommendedName>
</protein>
<evidence type="ECO:0000259" key="1">
    <source>
        <dbReference type="PROSITE" id="PS50995"/>
    </source>
</evidence>
<dbReference type="RefSeq" id="WP_190189073.1">
    <property type="nucleotide sequence ID" value="NZ_BMVU01000003.1"/>
</dbReference>
<evidence type="ECO:0000313" key="2">
    <source>
        <dbReference type="EMBL" id="GGX59034.1"/>
    </source>
</evidence>
<comment type="caution">
    <text evidence="2">The sequence shown here is derived from an EMBL/GenBank/DDBJ whole genome shotgun (WGS) entry which is preliminary data.</text>
</comment>
<dbReference type="InterPro" id="IPR039422">
    <property type="entry name" value="MarR/SlyA-like"/>
</dbReference>
<reference evidence="2" key="2">
    <citation type="submission" date="2020-09" db="EMBL/GenBank/DDBJ databases">
        <authorList>
            <person name="Sun Q."/>
            <person name="Ohkuma M."/>
        </authorList>
    </citation>
    <scope>NUCLEOTIDE SEQUENCE</scope>
    <source>
        <strain evidence="2">JCM 4790</strain>
    </source>
</reference>
<dbReference type="Gene3D" id="1.10.10.10">
    <property type="entry name" value="Winged helix-like DNA-binding domain superfamily/Winged helix DNA-binding domain"/>
    <property type="match status" value="1"/>
</dbReference>
<dbReference type="SUPFAM" id="SSF46785">
    <property type="entry name" value="Winged helix' DNA-binding domain"/>
    <property type="match status" value="1"/>
</dbReference>
<dbReference type="PROSITE" id="PS50995">
    <property type="entry name" value="HTH_MARR_2"/>
    <property type="match status" value="1"/>
</dbReference>
<dbReference type="GO" id="GO:0003700">
    <property type="term" value="F:DNA-binding transcription factor activity"/>
    <property type="evidence" value="ECO:0007669"/>
    <property type="project" value="InterPro"/>
</dbReference>
<proteinExistence type="predicted"/>
<evidence type="ECO:0000313" key="3">
    <source>
        <dbReference type="Proteomes" id="UP000619244"/>
    </source>
</evidence>
<dbReference type="InterPro" id="IPR036390">
    <property type="entry name" value="WH_DNA-bd_sf"/>
</dbReference>
<reference evidence="2" key="1">
    <citation type="journal article" date="2014" name="Int. J. Syst. Evol. Microbiol.">
        <title>Complete genome sequence of Corynebacterium casei LMG S-19264T (=DSM 44701T), isolated from a smear-ripened cheese.</title>
        <authorList>
            <consortium name="US DOE Joint Genome Institute (JGI-PGF)"/>
            <person name="Walter F."/>
            <person name="Albersmeier A."/>
            <person name="Kalinowski J."/>
            <person name="Ruckert C."/>
        </authorList>
    </citation>
    <scope>NUCLEOTIDE SEQUENCE</scope>
    <source>
        <strain evidence="2">JCM 4790</strain>
    </source>
</reference>
<dbReference type="Pfam" id="PF12802">
    <property type="entry name" value="MarR_2"/>
    <property type="match status" value="1"/>
</dbReference>
<dbReference type="AlphaFoldDB" id="A0A918NCY8"/>
<sequence>MHHPSAPPAGTGQERVQAAATGLLSRIAALSRALFRAGEFGLTRSEASVLDALEHEPLRVTALAARTGTAQPRVTVVLHQLEERNLVTRVRCAEDRRAVESSLTPDGRRLLAQARQRMAAALLEALQGRVEDSERAVGAARDALTVLADAMDQEVS</sequence>
<gene>
    <name evidence="2" type="ORF">GCM10010358_11570</name>
</gene>